<dbReference type="PANTHER" id="PTHR11161:SF4">
    <property type="entry name" value="DROP DEAD"/>
    <property type="match status" value="1"/>
</dbReference>
<keyword evidence="5" id="KW-1185">Reference proteome</keyword>
<feature type="transmembrane region" description="Helical" evidence="2">
    <location>
        <begin position="383"/>
        <end position="403"/>
    </location>
</feature>
<evidence type="ECO:0000256" key="1">
    <source>
        <dbReference type="SAM" id="MobiDB-lite"/>
    </source>
</evidence>
<keyword evidence="2" id="KW-0472">Membrane</keyword>
<sequence length="757" mass="82481">MARLLFLVCSAAFLAGHGVSGTASELASLVQPAVRGSLLARLSDALPAVNASCQCSQQTRHVVRAALDGHLWALKWVDASARLPAGLLSGNVNQLGDYDECLGLDLLVDAWPDYKADCPSSGVARPAYCLASVALDVPDENPALAEISRLLHSHTPFRSSFNDIGHRVPRFSAAYLGVCAPAACSGEELRAAMEYVLNTATAAAAAKGLAFRASVPPEMCRAQGQQEPADSFGAWLARCALWWTVAAVAVATFIDVVCLDKEGPAALLRIVHCVSARRNWQRMTSTAGDKDGEVAVLNGVRGINALGLLVAHKSVAMLYQPYANRTAAVAVLGRPWSVIGRVAILYTDCFILLSGALAARSLLRQLDRTGSVNILRRMLDRYVRLTPLLVALMVLCTLLLPGLGGGPMWGMVVTPHAALCRQHWWRNVLYVHNLYGFEEMCLTHTHQLGIDMQLFAVAPLLVYPVWRWPRLGAGLLAALAAWSTALRHGVVLDNKLSTIVYFGVPVSDMFRTANLSYILPTHRLTVYVMGVALGYALHRVPESFRFSRAWATLGWLVFVPLGLLPVLGPYETGTPEYRYDAGAAALYAAFAPILWSAFVCWGTLACARDAGGLLQRLVSWRGWSVFAKFAFALYLTQFPVFFYNVGTTKHVDYYNIRHLLNIGEFAVIFAASIVLSLTFEMPFLELWKLFTKERKDASRMEHSKQNGKGNLVQNGNGVLKQNGNVILTQNGNGALKHNGNGVPRNENYTSTSKRKAA</sequence>
<feature type="transmembrane region" description="Helical" evidence="2">
    <location>
        <begin position="343"/>
        <end position="363"/>
    </location>
</feature>
<gene>
    <name evidence="6 7" type="primary">LOC117644383</name>
</gene>
<dbReference type="InterPro" id="IPR052728">
    <property type="entry name" value="O2_lipid_transport_reg"/>
</dbReference>
<feature type="signal peptide" evidence="3">
    <location>
        <begin position="1"/>
        <end position="21"/>
    </location>
</feature>
<feature type="transmembrane region" description="Helical" evidence="2">
    <location>
        <begin position="665"/>
        <end position="690"/>
    </location>
</feature>
<proteinExistence type="predicted"/>
<evidence type="ECO:0000259" key="4">
    <source>
        <dbReference type="SMART" id="SM00703"/>
    </source>
</evidence>
<dbReference type="InterPro" id="IPR002656">
    <property type="entry name" value="Acyl_transf_3_dom"/>
</dbReference>
<feature type="chain" id="PRO_5044654900" evidence="3">
    <location>
        <begin position="22"/>
        <end position="757"/>
    </location>
</feature>
<dbReference type="InterPro" id="IPR006621">
    <property type="entry name" value="Nose-resist-to-fluoxetine_N"/>
</dbReference>
<accession>A0A6P8ZLY9</accession>
<dbReference type="RefSeq" id="XP_034239684.1">
    <property type="nucleotide sequence ID" value="XM_034383793.1"/>
</dbReference>
<dbReference type="GeneID" id="117644383"/>
<dbReference type="PANTHER" id="PTHR11161">
    <property type="entry name" value="O-ACYLTRANSFERASE"/>
    <property type="match status" value="1"/>
</dbReference>
<organism evidence="6">
    <name type="scientific">Thrips palmi</name>
    <name type="common">Melon thrips</name>
    <dbReference type="NCBI Taxonomy" id="161013"/>
    <lineage>
        <taxon>Eukaryota</taxon>
        <taxon>Metazoa</taxon>
        <taxon>Ecdysozoa</taxon>
        <taxon>Arthropoda</taxon>
        <taxon>Hexapoda</taxon>
        <taxon>Insecta</taxon>
        <taxon>Pterygota</taxon>
        <taxon>Neoptera</taxon>
        <taxon>Paraneoptera</taxon>
        <taxon>Thysanoptera</taxon>
        <taxon>Terebrantia</taxon>
        <taxon>Thripoidea</taxon>
        <taxon>Thripidae</taxon>
        <taxon>Thrips</taxon>
    </lineage>
</organism>
<evidence type="ECO:0000256" key="3">
    <source>
        <dbReference type="SAM" id="SignalP"/>
    </source>
</evidence>
<dbReference type="OrthoDB" id="4794873at2759"/>
<feature type="transmembrane region" description="Helical" evidence="2">
    <location>
        <begin position="517"/>
        <end position="537"/>
    </location>
</feature>
<dbReference type="Pfam" id="PF01757">
    <property type="entry name" value="Acyl_transf_3"/>
    <property type="match status" value="1"/>
</dbReference>
<dbReference type="SMART" id="SM00703">
    <property type="entry name" value="NRF"/>
    <property type="match status" value="1"/>
</dbReference>
<keyword evidence="2" id="KW-1133">Transmembrane helix</keyword>
<evidence type="ECO:0000256" key="2">
    <source>
        <dbReference type="SAM" id="Phobius"/>
    </source>
</evidence>
<dbReference type="AlphaFoldDB" id="A0A6P8ZLY9"/>
<feature type="transmembrane region" description="Helical" evidence="2">
    <location>
        <begin position="625"/>
        <end position="645"/>
    </location>
</feature>
<evidence type="ECO:0000313" key="6">
    <source>
        <dbReference type="RefSeq" id="XP_034239684.1"/>
    </source>
</evidence>
<keyword evidence="3" id="KW-0732">Signal</keyword>
<keyword evidence="2" id="KW-0812">Transmembrane</keyword>
<evidence type="ECO:0000313" key="5">
    <source>
        <dbReference type="Proteomes" id="UP000515158"/>
    </source>
</evidence>
<dbReference type="RefSeq" id="XP_034239685.1">
    <property type="nucleotide sequence ID" value="XM_034383794.1"/>
</dbReference>
<dbReference type="Pfam" id="PF20146">
    <property type="entry name" value="NRF"/>
    <property type="match status" value="1"/>
</dbReference>
<evidence type="ECO:0000313" key="7">
    <source>
        <dbReference type="RefSeq" id="XP_034239685.1"/>
    </source>
</evidence>
<feature type="domain" description="Nose resistant-to-fluoxetine protein N-terminal" evidence="4">
    <location>
        <begin position="52"/>
        <end position="209"/>
    </location>
</feature>
<dbReference type="KEGG" id="tpal:117644383"/>
<dbReference type="GO" id="GO:0016747">
    <property type="term" value="F:acyltransferase activity, transferring groups other than amino-acyl groups"/>
    <property type="evidence" value="ECO:0007669"/>
    <property type="project" value="InterPro"/>
</dbReference>
<dbReference type="Proteomes" id="UP000515158">
    <property type="component" value="Unplaced"/>
</dbReference>
<reference evidence="6 7" key="1">
    <citation type="submission" date="2025-04" db="UniProtKB">
        <authorList>
            <consortium name="RefSeq"/>
        </authorList>
    </citation>
    <scope>IDENTIFICATION</scope>
    <source>
        <tissue evidence="6 7">Total insect</tissue>
    </source>
</reference>
<feature type="transmembrane region" description="Helical" evidence="2">
    <location>
        <begin position="582"/>
        <end position="604"/>
    </location>
</feature>
<feature type="region of interest" description="Disordered" evidence="1">
    <location>
        <begin position="730"/>
        <end position="757"/>
    </location>
</feature>
<name>A0A6P8ZLY9_THRPL</name>
<feature type="transmembrane region" description="Helical" evidence="2">
    <location>
        <begin position="549"/>
        <end position="570"/>
    </location>
</feature>
<protein>
    <submittedName>
        <fullName evidence="6 7">O-acyltransferase like protein-like</fullName>
    </submittedName>
</protein>